<dbReference type="Proteomes" id="UP000193387">
    <property type="component" value="Unassembled WGS sequence"/>
</dbReference>
<dbReference type="SUPFAM" id="SSF141868">
    <property type="entry name" value="EAL domain-like"/>
    <property type="match status" value="1"/>
</dbReference>
<dbReference type="PROSITE" id="PS50883">
    <property type="entry name" value="EAL"/>
    <property type="match status" value="1"/>
</dbReference>
<dbReference type="InterPro" id="IPR001633">
    <property type="entry name" value="EAL_dom"/>
</dbReference>
<feature type="domain" description="EAL" evidence="1">
    <location>
        <begin position="1"/>
        <end position="102"/>
    </location>
</feature>
<protein>
    <recommendedName>
        <fullName evidence="1">EAL domain-containing protein</fullName>
    </recommendedName>
</protein>
<dbReference type="EMBL" id="LQPR01000037">
    <property type="protein sequence ID" value="ORW70746.1"/>
    <property type="molecule type" value="Genomic_DNA"/>
</dbReference>
<evidence type="ECO:0000313" key="2">
    <source>
        <dbReference type="EMBL" id="ORW70746.1"/>
    </source>
</evidence>
<name>A0AAJ3NPB1_9MYCO</name>
<accession>A0AAJ3NPB1</accession>
<gene>
    <name evidence="2" type="ORF">AWC23_16025</name>
</gene>
<comment type="caution">
    <text evidence="2">The sequence shown here is derived from an EMBL/GenBank/DDBJ whole genome shotgun (WGS) entry which is preliminary data.</text>
</comment>
<evidence type="ECO:0000313" key="3">
    <source>
        <dbReference type="Proteomes" id="UP000193387"/>
    </source>
</evidence>
<reference evidence="2 3" key="1">
    <citation type="submission" date="2016-01" db="EMBL/GenBank/DDBJ databases">
        <title>The new phylogeny of the genus Mycobacterium.</title>
        <authorList>
            <person name="Tarcisio F."/>
            <person name="Conor M."/>
            <person name="Antonella G."/>
            <person name="Elisabetta G."/>
            <person name="Giulia F.S."/>
            <person name="Sara T."/>
            <person name="Anna F."/>
            <person name="Clotilde B."/>
            <person name="Roberto B."/>
            <person name="Veronica D.S."/>
            <person name="Fabio R."/>
            <person name="Monica P."/>
            <person name="Olivier J."/>
            <person name="Enrico T."/>
            <person name="Nicola S."/>
        </authorList>
    </citation>
    <scope>NUCLEOTIDE SEQUENCE [LARGE SCALE GENOMIC DNA]</scope>
    <source>
        <strain evidence="2 3">DSM 44616</strain>
    </source>
</reference>
<dbReference type="InterPro" id="IPR035919">
    <property type="entry name" value="EAL_sf"/>
</dbReference>
<keyword evidence="3" id="KW-1185">Reference proteome</keyword>
<evidence type="ECO:0000259" key="1">
    <source>
        <dbReference type="PROSITE" id="PS50883"/>
    </source>
</evidence>
<sequence length="102" mass="11329">MNAIRRRGWVIAFDDAGVNSASLPLLDVLRPEIVKLDMNLVRSTPRAHASQVMSAALTYRERRNAVILAEGVETGDQRVRSRLRHAVTCVTIIASHLLARIT</sequence>
<organism evidence="2 3">
    <name type="scientific">Mycobacterium saskatchewanense</name>
    <dbReference type="NCBI Taxonomy" id="220927"/>
    <lineage>
        <taxon>Bacteria</taxon>
        <taxon>Bacillati</taxon>
        <taxon>Actinomycetota</taxon>
        <taxon>Actinomycetes</taxon>
        <taxon>Mycobacteriales</taxon>
        <taxon>Mycobacteriaceae</taxon>
        <taxon>Mycobacterium</taxon>
        <taxon>Mycobacterium simiae complex</taxon>
    </lineage>
</organism>
<dbReference type="Pfam" id="PF00563">
    <property type="entry name" value="EAL"/>
    <property type="match status" value="1"/>
</dbReference>
<dbReference type="Gene3D" id="3.20.20.450">
    <property type="entry name" value="EAL domain"/>
    <property type="match status" value="1"/>
</dbReference>
<dbReference type="AlphaFoldDB" id="A0AAJ3NPB1"/>
<proteinExistence type="predicted"/>
<dbReference type="RefSeq" id="WP_158090725.1">
    <property type="nucleotide sequence ID" value="NZ_AP022573.1"/>
</dbReference>